<protein>
    <submittedName>
        <fullName evidence="1">SRPBCC family protein</fullName>
    </submittedName>
</protein>
<dbReference type="PANTHER" id="PTHR39683:SF4">
    <property type="entry name" value="COENZYME Q-BINDING PROTEIN COQ10 START DOMAIN-CONTAINING PROTEIN"/>
    <property type="match status" value="1"/>
</dbReference>
<dbReference type="EMBL" id="CP060587">
    <property type="protein sequence ID" value="QNL95455.1"/>
    <property type="molecule type" value="Genomic_DNA"/>
</dbReference>
<name>A0A8I0ESZ7_9ACTN</name>
<dbReference type="RefSeq" id="WP_154595289.1">
    <property type="nucleotide sequence ID" value="NZ_CP060587.1"/>
</dbReference>
<dbReference type="SUPFAM" id="SSF55961">
    <property type="entry name" value="Bet v1-like"/>
    <property type="match status" value="1"/>
</dbReference>
<evidence type="ECO:0000313" key="2">
    <source>
        <dbReference type="EMBL" id="QNL95455.1"/>
    </source>
</evidence>
<dbReference type="CDD" id="cd07819">
    <property type="entry name" value="SRPBCC_2"/>
    <property type="match status" value="1"/>
</dbReference>
<dbReference type="Pfam" id="PF10604">
    <property type="entry name" value="Polyketide_cyc2"/>
    <property type="match status" value="1"/>
</dbReference>
<accession>A0A8I0ESZ7</accession>
<dbReference type="Gene3D" id="3.30.530.20">
    <property type="match status" value="1"/>
</dbReference>
<sequence>MARTVSDIVIDAPPSAVMSVISAFGAYPDWATGMREVTVLERDHEGRPRDVRFVVDSAPIRDTFTLRYDWRGERLVTWSLVPQDETMLSAMDGSYTLDAVAGGRTRVTYQLAVELRLPLLGMLRRKAEKVIVDTALKGLKQRVESRTGV</sequence>
<keyword evidence="3" id="KW-1185">Reference proteome</keyword>
<evidence type="ECO:0000313" key="3">
    <source>
        <dbReference type="Proteomes" id="UP000515871"/>
    </source>
</evidence>
<proteinExistence type="predicted"/>
<organism evidence="1 4">
    <name type="scientific">Aeromicrobium senzhongii</name>
    <dbReference type="NCBI Taxonomy" id="2663859"/>
    <lineage>
        <taxon>Bacteria</taxon>
        <taxon>Bacillati</taxon>
        <taxon>Actinomycetota</taxon>
        <taxon>Actinomycetes</taxon>
        <taxon>Propionibacteriales</taxon>
        <taxon>Nocardioidaceae</taxon>
        <taxon>Aeromicrobium</taxon>
    </lineage>
</organism>
<dbReference type="Proteomes" id="UP000620591">
    <property type="component" value="Unassembled WGS sequence"/>
</dbReference>
<dbReference type="PANTHER" id="PTHR39683">
    <property type="entry name" value="CONSERVED PROTEIN TB16.3"/>
    <property type="match status" value="1"/>
</dbReference>
<reference evidence="1" key="1">
    <citation type="submission" date="2020-09" db="EMBL/GenBank/DDBJ databases">
        <title>Novel species in genus Aeromicrobium.</title>
        <authorList>
            <person name="Zhang G."/>
        </authorList>
    </citation>
    <scope>NUCLEOTIDE SEQUENCE</scope>
    <source>
        <strain evidence="3">zg-629</strain>
        <strain evidence="2">Zg-629</strain>
        <strain evidence="1">Zg-636</strain>
    </source>
</reference>
<dbReference type="EMBL" id="JACTVM010000001">
    <property type="protein sequence ID" value="MBC9225464.1"/>
    <property type="molecule type" value="Genomic_DNA"/>
</dbReference>
<evidence type="ECO:0000313" key="4">
    <source>
        <dbReference type="Proteomes" id="UP000620591"/>
    </source>
</evidence>
<gene>
    <name evidence="2" type="ORF">H9L21_05910</name>
    <name evidence="1" type="ORF">IBG24_03935</name>
</gene>
<dbReference type="Proteomes" id="UP000515871">
    <property type="component" value="Chromosome"/>
</dbReference>
<dbReference type="InterPro" id="IPR019587">
    <property type="entry name" value="Polyketide_cyclase/dehydratase"/>
</dbReference>
<evidence type="ECO:0000313" key="1">
    <source>
        <dbReference type="EMBL" id="MBC9225464.1"/>
    </source>
</evidence>
<dbReference type="AlphaFoldDB" id="A0A8I0ESZ7"/>
<dbReference type="InterPro" id="IPR023393">
    <property type="entry name" value="START-like_dom_sf"/>
</dbReference>